<evidence type="ECO:0000313" key="6">
    <source>
        <dbReference type="Proteomes" id="UP000033079"/>
    </source>
</evidence>
<proteinExistence type="predicted"/>
<dbReference type="RefSeq" id="WP_048119285.1">
    <property type="nucleotide sequence ID" value="NZ_CP009530.1"/>
</dbReference>
<name>A0A0E3LQB3_METBA</name>
<dbReference type="Gene3D" id="3.40.50.300">
    <property type="entry name" value="P-loop containing nucleotide triphosphate hydrolases"/>
    <property type="match status" value="2"/>
</dbReference>
<dbReference type="Proteomes" id="UP000033079">
    <property type="component" value="Chromosome"/>
</dbReference>
<dbReference type="Pfam" id="PF00270">
    <property type="entry name" value="DEAD"/>
    <property type="match status" value="1"/>
</dbReference>
<sequence>MSQTAFERYAPFIQEYIYRKQWTDLREVQVEACEAILDTDDHVIIASGTASGKTEAAFFPILTSLYQNHSDTIGVMYIGPLKALINDQFERLSELLEESYIPVWPWHGDISQAMKKRALKEAQGVLQITPESLEALLMLRPSDATRLFSDLRFIIIDEIHALMGTDRGLQVLCLLSRLEKVANCKPRRIGLSATLNDYEPAMQFLAAGSNRKVQAVGIKYHKRTISLCAESFVLSNDPEEAEKVMQEYNDFLYENCHSKKCLIFTNSRNAAEKTIADMKEIALKKNERDVFYVHHGSVSAALRHEVESTLRDSNGPTIAAATLTLELGIDIGDLDCTIQIGAPYSCASFVQRLGRSGRRSGKSQMMFLNVYKPSDRNPFEQMPWELLRAIAIIQLYLEERWVEPFELKAKPFSLLAHQTLSTLMTFGALSPSELARKVLMLPAFHSTVSQEEYRKLLRHMLANDYLQRIEDGNIIVGLKGERIANHYSFYAVFQDEQTYHVHSQDGEIGTLDNCPIVGEVFILAGRTWKVLDVDEEHKIIYVNSVKNNRIPRWNGSRGRIHTKIIQRIGQILREDIRYSYLRPKASQVIDDARFIAREVGILQKSIIPYTERSFYLCPWVGSKTLQTIKNLMTCSLKDSLRIYSVFEGHHYLQITSDLSVAEFTDKLSKLQINFHDPDLVLPKNQVPRIDKYDKMVPDELLRVAFLYNELDVKAAVEVLKGL</sequence>
<dbReference type="Pfam" id="PF00271">
    <property type="entry name" value="Helicase_C"/>
    <property type="match status" value="1"/>
</dbReference>
<dbReference type="PANTHER" id="PTHR47962">
    <property type="entry name" value="ATP-DEPENDENT HELICASE LHR-RELATED-RELATED"/>
    <property type="match status" value="1"/>
</dbReference>
<dbReference type="InterPro" id="IPR011545">
    <property type="entry name" value="DEAD/DEAH_box_helicase_dom"/>
</dbReference>
<feature type="domain" description="Helicase ATP-binding" evidence="3">
    <location>
        <begin position="34"/>
        <end position="213"/>
    </location>
</feature>
<dbReference type="SUPFAM" id="SSF52540">
    <property type="entry name" value="P-loop containing nucleoside triphosphate hydrolases"/>
    <property type="match status" value="1"/>
</dbReference>
<dbReference type="EMBL" id="CP009530">
    <property type="protein sequence ID" value="AKB57971.1"/>
    <property type="molecule type" value="Genomic_DNA"/>
</dbReference>
<keyword evidence="1" id="KW-0547">Nucleotide-binding</keyword>
<evidence type="ECO:0000256" key="2">
    <source>
        <dbReference type="ARBA" id="ARBA00022840"/>
    </source>
</evidence>
<evidence type="ECO:0000256" key="1">
    <source>
        <dbReference type="ARBA" id="ARBA00022741"/>
    </source>
</evidence>
<evidence type="ECO:0000259" key="4">
    <source>
        <dbReference type="PROSITE" id="PS51194"/>
    </source>
</evidence>
<protein>
    <submittedName>
        <fullName evidence="5">ATP-dependent helicase</fullName>
    </submittedName>
</protein>
<organism evidence="5 6">
    <name type="scientific">Methanosarcina barkeri 227</name>
    <dbReference type="NCBI Taxonomy" id="1434106"/>
    <lineage>
        <taxon>Archaea</taxon>
        <taxon>Methanobacteriati</taxon>
        <taxon>Methanobacteriota</taxon>
        <taxon>Stenosarchaea group</taxon>
        <taxon>Methanomicrobia</taxon>
        <taxon>Methanosarcinales</taxon>
        <taxon>Methanosarcinaceae</taxon>
        <taxon>Methanosarcina</taxon>
    </lineage>
</organism>
<dbReference type="GO" id="GO:0003677">
    <property type="term" value="F:DNA binding"/>
    <property type="evidence" value="ECO:0007669"/>
    <property type="project" value="TreeGrafter"/>
</dbReference>
<evidence type="ECO:0000313" key="5">
    <source>
        <dbReference type="EMBL" id="AKB57971.1"/>
    </source>
</evidence>
<dbReference type="InterPro" id="IPR052511">
    <property type="entry name" value="ATP-dep_Helicase"/>
</dbReference>
<dbReference type="GO" id="GO:0140097">
    <property type="term" value="F:catalytic activity, acting on DNA"/>
    <property type="evidence" value="ECO:0007669"/>
    <property type="project" value="UniProtKB-ARBA"/>
</dbReference>
<dbReference type="GO" id="GO:0016887">
    <property type="term" value="F:ATP hydrolysis activity"/>
    <property type="evidence" value="ECO:0007669"/>
    <property type="project" value="TreeGrafter"/>
</dbReference>
<dbReference type="GO" id="GO:0004386">
    <property type="term" value="F:helicase activity"/>
    <property type="evidence" value="ECO:0007669"/>
    <property type="project" value="UniProtKB-KW"/>
</dbReference>
<dbReference type="PANTHER" id="PTHR47962:SF5">
    <property type="entry name" value="ATP-DEPENDENT HELICASE LHR-RELATED"/>
    <property type="match status" value="1"/>
</dbReference>
<dbReference type="InterPro" id="IPR027417">
    <property type="entry name" value="P-loop_NTPase"/>
</dbReference>
<keyword evidence="2" id="KW-0067">ATP-binding</keyword>
<dbReference type="AlphaFoldDB" id="A0A0E3LQB3"/>
<evidence type="ECO:0000259" key="3">
    <source>
        <dbReference type="PROSITE" id="PS51192"/>
    </source>
</evidence>
<dbReference type="CDD" id="cd17922">
    <property type="entry name" value="DEXHc_LHR-like"/>
    <property type="match status" value="1"/>
</dbReference>
<reference evidence="5 6" key="1">
    <citation type="submission" date="2014-07" db="EMBL/GenBank/DDBJ databases">
        <title>Methanogenic archaea and the global carbon cycle.</title>
        <authorList>
            <person name="Henriksen J.R."/>
            <person name="Luke J."/>
            <person name="Reinhart S."/>
            <person name="Benedict M.N."/>
            <person name="Youngblut N.D."/>
            <person name="Metcalf M.E."/>
            <person name="Whitaker R.J."/>
            <person name="Metcalf W.W."/>
        </authorList>
    </citation>
    <scope>NUCLEOTIDE SEQUENCE [LARGE SCALE GENOMIC DNA]</scope>
    <source>
        <strain evidence="5 6">227</strain>
    </source>
</reference>
<dbReference type="KEGG" id="mbar:MSBR2_1455"/>
<dbReference type="PROSITE" id="PS51194">
    <property type="entry name" value="HELICASE_CTER"/>
    <property type="match status" value="1"/>
</dbReference>
<dbReference type="InterPro" id="IPR014001">
    <property type="entry name" value="Helicase_ATP-bd"/>
</dbReference>
<accession>A0A0E3LQB3</accession>
<dbReference type="SMART" id="SM00490">
    <property type="entry name" value="HELICc"/>
    <property type="match status" value="1"/>
</dbReference>
<gene>
    <name evidence="5" type="ORF">MSBR2_1455</name>
</gene>
<dbReference type="PROSITE" id="PS51192">
    <property type="entry name" value="HELICASE_ATP_BIND_1"/>
    <property type="match status" value="1"/>
</dbReference>
<dbReference type="HOGENOM" id="CLU_002025_2_1_2"/>
<dbReference type="GeneID" id="24800437"/>
<dbReference type="SMART" id="SM00487">
    <property type="entry name" value="DEXDc"/>
    <property type="match status" value="1"/>
</dbReference>
<keyword evidence="5" id="KW-0378">Hydrolase</keyword>
<keyword evidence="5" id="KW-0347">Helicase</keyword>
<dbReference type="GO" id="GO:0005524">
    <property type="term" value="F:ATP binding"/>
    <property type="evidence" value="ECO:0007669"/>
    <property type="project" value="UniProtKB-KW"/>
</dbReference>
<feature type="domain" description="Helicase C-terminal" evidence="4">
    <location>
        <begin position="248"/>
        <end position="403"/>
    </location>
</feature>
<dbReference type="InterPro" id="IPR001650">
    <property type="entry name" value="Helicase_C-like"/>
</dbReference>
<dbReference type="PATRIC" id="fig|1434106.5.peg.1873"/>